<proteinExistence type="evidence at transcript level"/>
<feature type="domain" description="TauD/TfdA-like" evidence="10">
    <location>
        <begin position="190"/>
        <end position="436"/>
    </location>
</feature>
<dbReference type="FunFam" id="3.30.2020.30:FF:000002">
    <property type="entry name" value="Putative gamma-butyrobetaine dioxygenase"/>
    <property type="match status" value="1"/>
</dbReference>
<evidence type="ECO:0000256" key="5">
    <source>
        <dbReference type="ARBA" id="ARBA00022723"/>
    </source>
</evidence>
<dbReference type="AlphaFoldDB" id="W8BEY3"/>
<dbReference type="InterPro" id="IPR050411">
    <property type="entry name" value="AlphaKG_dependent_hydroxylases"/>
</dbReference>
<keyword evidence="5" id="KW-0479">Metal-binding</keyword>
<evidence type="ECO:0000259" key="10">
    <source>
        <dbReference type="Pfam" id="PF02668"/>
    </source>
</evidence>
<evidence type="ECO:0000256" key="6">
    <source>
        <dbReference type="ARBA" id="ARBA00022873"/>
    </source>
</evidence>
<dbReference type="Pfam" id="PF06155">
    <property type="entry name" value="GBBH-like_N"/>
    <property type="match status" value="1"/>
</dbReference>
<dbReference type="GO" id="GO:0005739">
    <property type="term" value="C:mitochondrion"/>
    <property type="evidence" value="ECO:0007669"/>
    <property type="project" value="TreeGrafter"/>
</dbReference>
<organism evidence="12">
    <name type="scientific">Ceratitis capitata</name>
    <name type="common">Mediterranean fruit fly</name>
    <name type="synonym">Tephritis capitata</name>
    <dbReference type="NCBI Taxonomy" id="7213"/>
    <lineage>
        <taxon>Eukaryota</taxon>
        <taxon>Metazoa</taxon>
        <taxon>Ecdysozoa</taxon>
        <taxon>Arthropoda</taxon>
        <taxon>Hexapoda</taxon>
        <taxon>Insecta</taxon>
        <taxon>Pterygota</taxon>
        <taxon>Neoptera</taxon>
        <taxon>Endopterygota</taxon>
        <taxon>Diptera</taxon>
        <taxon>Brachycera</taxon>
        <taxon>Muscomorpha</taxon>
        <taxon>Tephritoidea</taxon>
        <taxon>Tephritidae</taxon>
        <taxon>Ceratitis</taxon>
        <taxon>Ceratitis</taxon>
    </lineage>
</organism>
<evidence type="ECO:0000259" key="11">
    <source>
        <dbReference type="Pfam" id="PF06155"/>
    </source>
</evidence>
<evidence type="ECO:0000256" key="8">
    <source>
        <dbReference type="ARBA" id="ARBA00023002"/>
    </source>
</evidence>
<feature type="non-terminal residue" evidence="12">
    <location>
        <position position="1"/>
    </location>
</feature>
<dbReference type="InterPro" id="IPR010376">
    <property type="entry name" value="GBBH-like_N"/>
</dbReference>
<protein>
    <submittedName>
        <fullName evidence="12">Gamma-butyrobetaine dioxygenase</fullName>
    </submittedName>
</protein>
<evidence type="ECO:0000256" key="9">
    <source>
        <dbReference type="ARBA" id="ARBA00023004"/>
    </source>
</evidence>
<keyword evidence="9" id="KW-0408">Iron</keyword>
<evidence type="ECO:0000313" key="12">
    <source>
        <dbReference type="EMBL" id="JAB99895.1"/>
    </source>
</evidence>
<dbReference type="GO" id="GO:0045329">
    <property type="term" value="P:carnitine biosynthetic process"/>
    <property type="evidence" value="ECO:0007669"/>
    <property type="project" value="UniProtKB-UniPathway"/>
</dbReference>
<evidence type="ECO:0000256" key="3">
    <source>
        <dbReference type="ARBA" id="ARBA00005022"/>
    </source>
</evidence>
<dbReference type="OrthoDB" id="406634at2759"/>
<dbReference type="FunFam" id="3.60.130.10:FF:000001">
    <property type="entry name" value="Trimethyllysine dioxygenase, mitochondrial"/>
    <property type="match status" value="1"/>
</dbReference>
<dbReference type="PANTHER" id="PTHR10696:SF33">
    <property type="entry name" value="GAMMA-BUTYROBETAINE DIOXYGENASE"/>
    <property type="match status" value="1"/>
</dbReference>
<dbReference type="GO" id="GO:0046872">
    <property type="term" value="F:metal ion binding"/>
    <property type="evidence" value="ECO:0007669"/>
    <property type="project" value="UniProtKB-KW"/>
</dbReference>
<keyword evidence="7 12" id="KW-0223">Dioxygenase</keyword>
<comment type="similarity">
    <text evidence="4">Belongs to the gamma-BBH/TMLD family.</text>
</comment>
<evidence type="ECO:0000256" key="2">
    <source>
        <dbReference type="ARBA" id="ARBA00001961"/>
    </source>
</evidence>
<dbReference type="InterPro" id="IPR042098">
    <property type="entry name" value="TauD-like_sf"/>
</dbReference>
<evidence type="ECO:0000256" key="7">
    <source>
        <dbReference type="ARBA" id="ARBA00022964"/>
    </source>
</evidence>
<feature type="domain" description="Gamma-butyrobetaine hydroxylase-like N-terminal" evidence="11">
    <location>
        <begin position="76"/>
        <end position="163"/>
    </location>
</feature>
<gene>
    <name evidence="12" type="primary">BODG</name>
</gene>
<dbReference type="SUPFAM" id="SSF51197">
    <property type="entry name" value="Clavaminate synthase-like"/>
    <property type="match status" value="1"/>
</dbReference>
<keyword evidence="8" id="KW-0560">Oxidoreductase</keyword>
<comment type="cofactor">
    <cofactor evidence="1">
        <name>Fe(2+)</name>
        <dbReference type="ChEBI" id="CHEBI:29033"/>
    </cofactor>
</comment>
<dbReference type="EMBL" id="GAMC01006660">
    <property type="protein sequence ID" value="JAB99895.1"/>
    <property type="molecule type" value="mRNA"/>
</dbReference>
<dbReference type="GO" id="GO:0016706">
    <property type="term" value="F:2-oxoglutarate-dependent dioxygenase activity"/>
    <property type="evidence" value="ECO:0007669"/>
    <property type="project" value="UniProtKB-ARBA"/>
</dbReference>
<comment type="pathway">
    <text evidence="3">Amine and polyamine biosynthesis; carnitine biosynthesis.</text>
</comment>
<dbReference type="InterPro" id="IPR003819">
    <property type="entry name" value="TauD/TfdA-like"/>
</dbReference>
<dbReference type="InterPro" id="IPR038492">
    <property type="entry name" value="GBBH-like_N_sf"/>
</dbReference>
<accession>W8BEY3</accession>
<sequence>KKSSPTVFISSKRKCLAFISSQSFALRTRNRNSNFIVFTSSSPRMSTVTKRCVVNFLKPAFRQQGVAYVRQLSASLRAQDQMLLVKEQPGQEEPMIFPGIWLRDNCQCEQCFHQDSLSRKPLRWNNFDTKVKVRHITVDESLQSVNISWSDNHHSSFSLNWLRERNFSQKTSEQFLNEWYRPQSKLWGKDDFAKILKKFDYWEVMRSDATLLEWLDTLAVYGIAMLKNSPLDIGVVKSLANRIGFIRRTTYGEEFSVRSRPGAKNYSYLSKPLPLHTDLPYYEYKPSVTLLHTLEQSRSKGGWNTLVDAFNIADQLRAQHPEHFKNLSQTLVNWCDIGADADKFFHNMWRAPVINLDATGKYVRINHSVPQRDSHFSIDVDKVVPWYEANATFVRMAHEQSVSFKTVPGDVLSFNNLRMLHGRTGYDDSERNVRHIVGGFVDWDIVYSRMRVLKRAAVSSEETESAEQHMAVQA</sequence>
<reference evidence="12" key="2">
    <citation type="journal article" date="2014" name="BMC Genomics">
        <title>A genomic perspective to assessing quality of mass-reared SIT flies used in Mediterranean fruit fly (Ceratitis capitata) eradication in California.</title>
        <authorList>
            <person name="Calla B."/>
            <person name="Hall B."/>
            <person name="Hou S."/>
            <person name="Geib S.M."/>
        </authorList>
    </citation>
    <scope>NUCLEOTIDE SEQUENCE</scope>
</reference>
<dbReference type="CDD" id="cd00250">
    <property type="entry name" value="CAS_like"/>
    <property type="match status" value="1"/>
</dbReference>
<dbReference type="UniPathway" id="UPA00118"/>
<dbReference type="PANTHER" id="PTHR10696">
    <property type="entry name" value="GAMMA-BUTYROBETAINE HYDROXYLASE-RELATED"/>
    <property type="match status" value="1"/>
</dbReference>
<name>W8BEY3_CERCA</name>
<dbReference type="Gene3D" id="3.60.130.10">
    <property type="entry name" value="Clavaminate synthase-like"/>
    <property type="match status" value="1"/>
</dbReference>
<dbReference type="Pfam" id="PF02668">
    <property type="entry name" value="TauD"/>
    <property type="match status" value="1"/>
</dbReference>
<keyword evidence="6" id="KW-0124">Carnitine biosynthesis</keyword>
<dbReference type="Gene3D" id="3.30.2020.30">
    <property type="match status" value="1"/>
</dbReference>
<reference evidence="12" key="1">
    <citation type="submission" date="2013-07" db="EMBL/GenBank/DDBJ databases">
        <authorList>
            <person name="Geib S."/>
        </authorList>
    </citation>
    <scope>NUCLEOTIDE SEQUENCE</scope>
</reference>
<evidence type="ECO:0000256" key="1">
    <source>
        <dbReference type="ARBA" id="ARBA00001954"/>
    </source>
</evidence>
<comment type="cofactor">
    <cofactor evidence="2">
        <name>L-ascorbate</name>
        <dbReference type="ChEBI" id="CHEBI:38290"/>
    </cofactor>
</comment>
<evidence type="ECO:0000256" key="4">
    <source>
        <dbReference type="ARBA" id="ARBA00008654"/>
    </source>
</evidence>